<proteinExistence type="predicted"/>
<sequence length="564" mass="61570">MSSPAPPKEVFSGVIDKMKKDRLQALSVALGLALKTDRRLNTKDVLLANIEALLFASQAVNNPLREDTQFAQLYEHREAQNKSGKGKKSKTSADKTAEDGVEQAKTPQALTPANAKLLAGKVTTDPPAAFKQLGLRVISQPKKNQGNATTVGAFAGRISPISPITESDDRESPVPGSAAGKDSEKEDKDESEDENAKVKSLTTKETILVKFSDPTDKSHPASETFVHGLPIKHTITASGSKYETDLRSLVPAALNNLSPMKNNPYGRIARPGFSISAGKMHIGKVGELLSKDQVPGGLEYERVYTMALKKENDDFVCDLFYESPTALGTAAAGGSSSTRPVTSVTGAGNDRPLDIAKHRAAAAIPLKVADKILLPKKLTPRTNLTGEDTVTSYREFEPFFQKFAKYRKPHKGYLLPSDYEATPDIAAAVPNWRDFVNTVYTKEDFIRVGTYLNMGHRTDVEKPEGITDLEAEYGEMSYKDFKQALKDEIGERKLQKAPKKSRSKSKAIHSKSKRGRGEEAAVSSEEEQPAKKKKSNAKEIKRLEKQLEQLKGKAKAVDSDDLDG</sequence>
<reference evidence="2" key="1">
    <citation type="submission" date="2023-03" db="EMBL/GenBank/DDBJ databases">
        <title>Massive genome expansion in bonnet fungi (Mycena s.s.) driven by repeated elements and novel gene families across ecological guilds.</title>
        <authorList>
            <consortium name="Lawrence Berkeley National Laboratory"/>
            <person name="Harder C.B."/>
            <person name="Miyauchi S."/>
            <person name="Viragh M."/>
            <person name="Kuo A."/>
            <person name="Thoen E."/>
            <person name="Andreopoulos B."/>
            <person name="Lu D."/>
            <person name="Skrede I."/>
            <person name="Drula E."/>
            <person name="Henrissat B."/>
            <person name="Morin E."/>
            <person name="Kohler A."/>
            <person name="Barry K."/>
            <person name="LaButti K."/>
            <person name="Morin E."/>
            <person name="Salamov A."/>
            <person name="Lipzen A."/>
            <person name="Mereny Z."/>
            <person name="Hegedus B."/>
            <person name="Baldrian P."/>
            <person name="Stursova M."/>
            <person name="Weitz H."/>
            <person name="Taylor A."/>
            <person name="Grigoriev I.V."/>
            <person name="Nagy L.G."/>
            <person name="Martin F."/>
            <person name="Kauserud H."/>
        </authorList>
    </citation>
    <scope>NUCLEOTIDE SEQUENCE</scope>
    <source>
        <strain evidence="2">CBHHK182m</strain>
    </source>
</reference>
<feature type="region of interest" description="Disordered" evidence="1">
    <location>
        <begin position="78"/>
        <end position="109"/>
    </location>
</feature>
<feature type="region of interest" description="Disordered" evidence="1">
    <location>
        <begin position="160"/>
        <end position="199"/>
    </location>
</feature>
<protein>
    <submittedName>
        <fullName evidence="2">Uncharacterized protein</fullName>
    </submittedName>
</protein>
<dbReference type="AlphaFoldDB" id="A0AAD7I1F4"/>
<organism evidence="2 3">
    <name type="scientific">Mycena metata</name>
    <dbReference type="NCBI Taxonomy" id="1033252"/>
    <lineage>
        <taxon>Eukaryota</taxon>
        <taxon>Fungi</taxon>
        <taxon>Dikarya</taxon>
        <taxon>Basidiomycota</taxon>
        <taxon>Agaricomycotina</taxon>
        <taxon>Agaricomycetes</taxon>
        <taxon>Agaricomycetidae</taxon>
        <taxon>Agaricales</taxon>
        <taxon>Marasmiineae</taxon>
        <taxon>Mycenaceae</taxon>
        <taxon>Mycena</taxon>
    </lineage>
</organism>
<name>A0AAD7I1F4_9AGAR</name>
<keyword evidence="3" id="KW-1185">Reference proteome</keyword>
<comment type="caution">
    <text evidence="2">The sequence shown here is derived from an EMBL/GenBank/DDBJ whole genome shotgun (WGS) entry which is preliminary data.</text>
</comment>
<evidence type="ECO:0000256" key="1">
    <source>
        <dbReference type="SAM" id="MobiDB-lite"/>
    </source>
</evidence>
<feature type="compositionally biased region" description="Basic residues" evidence="1">
    <location>
        <begin position="495"/>
        <end position="514"/>
    </location>
</feature>
<feature type="region of interest" description="Disordered" evidence="1">
    <location>
        <begin position="492"/>
        <end position="564"/>
    </location>
</feature>
<dbReference type="Proteomes" id="UP001215598">
    <property type="component" value="Unassembled WGS sequence"/>
</dbReference>
<feature type="compositionally biased region" description="Basic and acidic residues" evidence="1">
    <location>
        <begin position="536"/>
        <end position="558"/>
    </location>
</feature>
<feature type="region of interest" description="Disordered" evidence="1">
    <location>
        <begin position="331"/>
        <end position="350"/>
    </location>
</feature>
<evidence type="ECO:0000313" key="3">
    <source>
        <dbReference type="Proteomes" id="UP001215598"/>
    </source>
</evidence>
<gene>
    <name evidence="2" type="ORF">B0H16DRAFT_1769663</name>
</gene>
<accession>A0AAD7I1F4</accession>
<dbReference type="EMBL" id="JARKIB010000141">
    <property type="protein sequence ID" value="KAJ7732972.1"/>
    <property type="molecule type" value="Genomic_DNA"/>
</dbReference>
<evidence type="ECO:0000313" key="2">
    <source>
        <dbReference type="EMBL" id="KAJ7732972.1"/>
    </source>
</evidence>